<dbReference type="Pfam" id="PF24038">
    <property type="entry name" value="DUF7347"/>
    <property type="match status" value="1"/>
</dbReference>
<dbReference type="AlphaFoldDB" id="A0ABD5P4J2"/>
<evidence type="ECO:0000313" key="4">
    <source>
        <dbReference type="Proteomes" id="UP001595821"/>
    </source>
</evidence>
<accession>A0ABD5P4J2</accession>
<dbReference type="InterPro" id="IPR036390">
    <property type="entry name" value="WH_DNA-bd_sf"/>
</dbReference>
<dbReference type="Gene3D" id="1.10.10.10">
    <property type="entry name" value="Winged helix-like DNA-binding domain superfamily/Winged helix DNA-binding domain"/>
    <property type="match status" value="1"/>
</dbReference>
<dbReference type="RefSeq" id="WP_246972537.1">
    <property type="nucleotide sequence ID" value="NZ_CP095397.1"/>
</dbReference>
<dbReference type="CDD" id="cd00090">
    <property type="entry name" value="HTH_ARSR"/>
    <property type="match status" value="1"/>
</dbReference>
<evidence type="ECO:0000259" key="2">
    <source>
        <dbReference type="Pfam" id="PF24042"/>
    </source>
</evidence>
<comment type="caution">
    <text evidence="3">The sequence shown here is derived from an EMBL/GenBank/DDBJ whole genome shotgun (WGS) entry which is preliminary data.</text>
</comment>
<dbReference type="InterPro" id="IPR011991">
    <property type="entry name" value="ArsR-like_HTH"/>
</dbReference>
<reference evidence="3 4" key="1">
    <citation type="journal article" date="2014" name="Int. J. Syst. Evol. Microbiol.">
        <title>Complete genome sequence of Corynebacterium casei LMG S-19264T (=DSM 44701T), isolated from a smear-ripened cheese.</title>
        <authorList>
            <consortium name="US DOE Joint Genome Institute (JGI-PGF)"/>
            <person name="Walter F."/>
            <person name="Albersmeier A."/>
            <person name="Kalinowski J."/>
            <person name="Ruckert C."/>
        </authorList>
    </citation>
    <scope>NUCLEOTIDE SEQUENCE [LARGE SCALE GENOMIC DNA]</scope>
    <source>
        <strain evidence="3 4">IBRC-M 10912</strain>
    </source>
</reference>
<feature type="domain" description="DUF7347" evidence="1">
    <location>
        <begin position="16"/>
        <end position="96"/>
    </location>
</feature>
<name>A0ABD5P4J2_9EURY</name>
<organism evidence="3 4">
    <name type="scientific">Natribaculum luteum</name>
    <dbReference type="NCBI Taxonomy" id="1586232"/>
    <lineage>
        <taxon>Archaea</taxon>
        <taxon>Methanobacteriati</taxon>
        <taxon>Methanobacteriota</taxon>
        <taxon>Stenosarchaea group</taxon>
        <taxon>Halobacteria</taxon>
        <taxon>Halobacteriales</taxon>
        <taxon>Natrialbaceae</taxon>
        <taxon>Natribaculum</taxon>
    </lineage>
</organism>
<dbReference type="Proteomes" id="UP001595821">
    <property type="component" value="Unassembled WGS sequence"/>
</dbReference>
<dbReference type="Pfam" id="PF24042">
    <property type="entry name" value="DUF7351"/>
    <property type="match status" value="1"/>
</dbReference>
<feature type="domain" description="DUF7351" evidence="2">
    <location>
        <begin position="113"/>
        <end position="292"/>
    </location>
</feature>
<dbReference type="InterPro" id="IPR036388">
    <property type="entry name" value="WH-like_DNA-bd_sf"/>
</dbReference>
<dbReference type="GeneID" id="71853057"/>
<dbReference type="SUPFAM" id="SSF46785">
    <property type="entry name" value="Winged helix' DNA-binding domain"/>
    <property type="match status" value="1"/>
</dbReference>
<proteinExistence type="predicted"/>
<dbReference type="InterPro" id="IPR055771">
    <property type="entry name" value="DUF7347"/>
</dbReference>
<gene>
    <name evidence="3" type="ORF">ACFOZ7_20395</name>
</gene>
<dbReference type="InterPro" id="IPR055775">
    <property type="entry name" value="DUF7351"/>
</dbReference>
<dbReference type="EMBL" id="JBHSDJ010000131">
    <property type="protein sequence ID" value="MFC4249259.1"/>
    <property type="molecule type" value="Genomic_DNA"/>
</dbReference>
<evidence type="ECO:0000313" key="3">
    <source>
        <dbReference type="EMBL" id="MFC4249259.1"/>
    </source>
</evidence>
<protein>
    <submittedName>
        <fullName evidence="3">ArsR/SmtB family transcription factor</fullName>
    </submittedName>
</protein>
<sequence>MESPDDDARIDPTVIDAIGALGNERRLEILFALADREWERQTNGHVMSFTDLYDAVDVDSTSQFSYHLKRLVGQFVAETPEGYRLTYAGDKIVRAVRSGLYESTPTFEAVDVDGTCPLCRESTLVADSSDERFVVRCAACDETLLVDSFPRSQAASRSPSEIAESFGSRIWSSSVAVQGGVCSECYGSVDATVETLERDELTLHTLVSTCRECRMVTHLPLEVPVAFHPATVGFLWRHGISILETPLWELFGYFTADDWTTDVRSLSPLEARFEITLEDERLVLEMDDELTVTPVSDGDSHDLPAGE</sequence>
<evidence type="ECO:0000259" key="1">
    <source>
        <dbReference type="Pfam" id="PF24038"/>
    </source>
</evidence>